<dbReference type="InterPro" id="IPR009097">
    <property type="entry name" value="Cyclic_Pdiesterase"/>
</dbReference>
<dbReference type="RefSeq" id="WP_160884045.1">
    <property type="nucleotide sequence ID" value="NZ_WURB01000004.1"/>
</dbReference>
<dbReference type="GO" id="GO:0009187">
    <property type="term" value="P:cyclic nucleotide metabolic process"/>
    <property type="evidence" value="ECO:0007669"/>
    <property type="project" value="TreeGrafter"/>
</dbReference>
<name>A0A7X3SNR2_9HYPH</name>
<dbReference type="Gene3D" id="3.90.1140.10">
    <property type="entry name" value="Cyclic phosphodiesterase"/>
    <property type="match status" value="1"/>
</dbReference>
<dbReference type="EMBL" id="WURB01000004">
    <property type="protein sequence ID" value="MXQ11463.1"/>
    <property type="molecule type" value="Genomic_DNA"/>
</dbReference>
<proteinExistence type="predicted"/>
<reference evidence="1 2" key="2">
    <citation type="submission" date="2020-01" db="EMBL/GenBank/DDBJ databases">
        <title>Microvirga sp. nov., an arsenate reduction bacterium isolated from Tibet hotspring sediments.</title>
        <authorList>
            <person name="Xian W.-D."/>
            <person name="Li W.-J."/>
        </authorList>
    </citation>
    <scope>NUCLEOTIDE SEQUENCE [LARGE SCALE GENOMIC DNA]</scope>
    <source>
        <strain evidence="1 2">KCTC 23863</strain>
    </source>
</reference>
<dbReference type="Proteomes" id="UP000436483">
    <property type="component" value="Unassembled WGS sequence"/>
</dbReference>
<dbReference type="PANTHER" id="PTHR28141">
    <property type="entry name" value="2',3'-CYCLIC-NUCLEOTIDE 3'-PHOSPHODIESTERASE"/>
    <property type="match status" value="1"/>
</dbReference>
<dbReference type="InterPro" id="IPR012386">
    <property type="entry name" value="Cyclic-nucl_3Pdiesterase"/>
</dbReference>
<evidence type="ECO:0000313" key="2">
    <source>
        <dbReference type="Proteomes" id="UP000436483"/>
    </source>
</evidence>
<sequence length="174" mass="19633">MKTEYHSIWLMPCSEHERVFSEIVQSLARHFDSPAFQPHLTLVEDMPRTCEELEPILTRVAEGAASFDASVETVEESPLYYRSFYARFPNISPLKAMKEKAVALFGVGSIETFMPHISLAYGVRESTEKSQAIAALRRGMTGMSVRFDRVCVVSSSQHTPIEEWAIRSCISLRG</sequence>
<dbReference type="AlphaFoldDB" id="A0A7X3SNR2"/>
<keyword evidence="2" id="KW-1185">Reference proteome</keyword>
<dbReference type="Pfam" id="PF13563">
    <property type="entry name" value="2_5_RNA_ligase2"/>
    <property type="match status" value="1"/>
</dbReference>
<evidence type="ECO:0000313" key="1">
    <source>
        <dbReference type="EMBL" id="MXQ11463.1"/>
    </source>
</evidence>
<accession>A0A7X3SNR2</accession>
<comment type="caution">
    <text evidence="1">The sequence shown here is derived from an EMBL/GenBank/DDBJ whole genome shotgun (WGS) entry which is preliminary data.</text>
</comment>
<organism evidence="1 2">
    <name type="scientific">Microvirga makkahensis</name>
    <dbReference type="NCBI Taxonomy" id="1128670"/>
    <lineage>
        <taxon>Bacteria</taxon>
        <taxon>Pseudomonadati</taxon>
        <taxon>Pseudomonadota</taxon>
        <taxon>Alphaproteobacteria</taxon>
        <taxon>Hyphomicrobiales</taxon>
        <taxon>Methylobacteriaceae</taxon>
        <taxon>Microvirga</taxon>
    </lineage>
</organism>
<gene>
    <name evidence="1" type="ORF">GR328_08320</name>
</gene>
<dbReference type="PANTHER" id="PTHR28141:SF1">
    <property type="entry name" value="2',3'-CYCLIC-NUCLEOTIDE 3'-PHOSPHODIESTERASE"/>
    <property type="match status" value="1"/>
</dbReference>
<dbReference type="OrthoDB" id="1492719at2"/>
<reference evidence="1 2" key="1">
    <citation type="submission" date="2019-12" db="EMBL/GenBank/DDBJ databases">
        <authorList>
            <person name="Yuan C.-G."/>
        </authorList>
    </citation>
    <scope>NUCLEOTIDE SEQUENCE [LARGE SCALE GENOMIC DNA]</scope>
    <source>
        <strain evidence="1 2">KCTC 23863</strain>
    </source>
</reference>
<protein>
    <submittedName>
        <fullName evidence="1">Haloacid dehalogenase</fullName>
    </submittedName>
</protein>
<dbReference type="GO" id="GO:0004113">
    <property type="term" value="F:2',3'-cyclic-nucleotide 3'-phosphodiesterase activity"/>
    <property type="evidence" value="ECO:0007669"/>
    <property type="project" value="TreeGrafter"/>
</dbReference>
<dbReference type="SUPFAM" id="SSF55144">
    <property type="entry name" value="LigT-like"/>
    <property type="match status" value="1"/>
</dbReference>